<evidence type="ECO:0000313" key="3">
    <source>
        <dbReference type="Proteomes" id="UP001218188"/>
    </source>
</evidence>
<feature type="compositionally biased region" description="Pro residues" evidence="1">
    <location>
        <begin position="30"/>
        <end position="46"/>
    </location>
</feature>
<sequence>MPAVKPSRGVRAHRQSVVRRPVDRSSSLPPSSPPASSSPPPSPGPLPRASSPDFPLYVLPGPVVEEELRKLQEPQRKELNRQVLYLQKKVVEDYKELFGAWIADEDLPAFDAERKRLLKLRETVVTTGLFRAFLDLSPEQLPELPEINPVYIDYFDGTEALFNKFGVNIEPEDELTSDIGERYDAMVDYQGLVAKARGDRDTMVRLALKPFVIDVRNPYPQADQRRTELNALYRVHLYYFARGGGTVESPPDMETKTHYEWICRPDRENDHFISVVLNYTRGVSFKASIEKWGKDACKAAGILSAESFYGAPSV</sequence>
<dbReference type="AlphaFoldDB" id="A0AAD6T656"/>
<dbReference type="EMBL" id="JARJCM010000023">
    <property type="protein sequence ID" value="KAJ7040124.1"/>
    <property type="molecule type" value="Genomic_DNA"/>
</dbReference>
<comment type="caution">
    <text evidence="2">The sequence shown here is derived from an EMBL/GenBank/DDBJ whole genome shotgun (WGS) entry which is preliminary data.</text>
</comment>
<proteinExistence type="predicted"/>
<gene>
    <name evidence="2" type="ORF">C8F04DRAFT_1254271</name>
</gene>
<name>A0AAD6T656_9AGAR</name>
<dbReference type="Proteomes" id="UP001218188">
    <property type="component" value="Unassembled WGS sequence"/>
</dbReference>
<reference evidence="2" key="1">
    <citation type="submission" date="2023-03" db="EMBL/GenBank/DDBJ databases">
        <title>Massive genome expansion in bonnet fungi (Mycena s.s.) driven by repeated elements and novel gene families across ecological guilds.</title>
        <authorList>
            <consortium name="Lawrence Berkeley National Laboratory"/>
            <person name="Harder C.B."/>
            <person name="Miyauchi S."/>
            <person name="Viragh M."/>
            <person name="Kuo A."/>
            <person name="Thoen E."/>
            <person name="Andreopoulos B."/>
            <person name="Lu D."/>
            <person name="Skrede I."/>
            <person name="Drula E."/>
            <person name="Henrissat B."/>
            <person name="Morin E."/>
            <person name="Kohler A."/>
            <person name="Barry K."/>
            <person name="LaButti K."/>
            <person name="Morin E."/>
            <person name="Salamov A."/>
            <person name="Lipzen A."/>
            <person name="Mereny Z."/>
            <person name="Hegedus B."/>
            <person name="Baldrian P."/>
            <person name="Stursova M."/>
            <person name="Weitz H."/>
            <person name="Taylor A."/>
            <person name="Grigoriev I.V."/>
            <person name="Nagy L.G."/>
            <person name="Martin F."/>
            <person name="Kauserud H."/>
        </authorList>
    </citation>
    <scope>NUCLEOTIDE SEQUENCE</scope>
    <source>
        <strain evidence="2">CBHHK200</strain>
    </source>
</reference>
<feature type="region of interest" description="Disordered" evidence="1">
    <location>
        <begin position="1"/>
        <end position="52"/>
    </location>
</feature>
<feature type="compositionally biased region" description="Basic residues" evidence="1">
    <location>
        <begin position="8"/>
        <end position="17"/>
    </location>
</feature>
<protein>
    <submittedName>
        <fullName evidence="2">Uncharacterized protein</fullName>
    </submittedName>
</protein>
<organism evidence="2 3">
    <name type="scientific">Mycena alexandri</name>
    <dbReference type="NCBI Taxonomy" id="1745969"/>
    <lineage>
        <taxon>Eukaryota</taxon>
        <taxon>Fungi</taxon>
        <taxon>Dikarya</taxon>
        <taxon>Basidiomycota</taxon>
        <taxon>Agaricomycotina</taxon>
        <taxon>Agaricomycetes</taxon>
        <taxon>Agaricomycetidae</taxon>
        <taxon>Agaricales</taxon>
        <taxon>Marasmiineae</taxon>
        <taxon>Mycenaceae</taxon>
        <taxon>Mycena</taxon>
    </lineage>
</organism>
<evidence type="ECO:0000313" key="2">
    <source>
        <dbReference type="EMBL" id="KAJ7040124.1"/>
    </source>
</evidence>
<accession>A0AAD6T656</accession>
<evidence type="ECO:0000256" key="1">
    <source>
        <dbReference type="SAM" id="MobiDB-lite"/>
    </source>
</evidence>
<keyword evidence="3" id="KW-1185">Reference proteome</keyword>